<keyword evidence="3" id="KW-1185">Reference proteome</keyword>
<dbReference type="AlphaFoldDB" id="A0A4V3H3K1"/>
<keyword evidence="1" id="KW-0812">Transmembrane</keyword>
<reference evidence="2 3" key="1">
    <citation type="submission" date="2019-03" db="EMBL/GenBank/DDBJ databases">
        <title>Genomic Encyclopedia of Type Strains, Phase IV (KMG-IV): sequencing the most valuable type-strain genomes for metagenomic binning, comparative biology and taxonomic classification.</title>
        <authorList>
            <person name="Goeker M."/>
        </authorList>
    </citation>
    <scope>NUCLEOTIDE SEQUENCE [LARGE SCALE GENOMIC DNA]</scope>
    <source>
        <strain evidence="2 3">DSM 16326</strain>
    </source>
</reference>
<name>A0A4V3H3K1_9GAMM</name>
<organism evidence="2 3">
    <name type="scientific">Thiohalophilus thiocyanatoxydans</name>
    <dbReference type="NCBI Taxonomy" id="381308"/>
    <lineage>
        <taxon>Bacteria</taxon>
        <taxon>Pseudomonadati</taxon>
        <taxon>Pseudomonadota</taxon>
        <taxon>Gammaproteobacteria</taxon>
        <taxon>Thiohalomonadales</taxon>
        <taxon>Thiohalophilaceae</taxon>
        <taxon>Thiohalophilus</taxon>
    </lineage>
</organism>
<evidence type="ECO:0000256" key="1">
    <source>
        <dbReference type="SAM" id="Phobius"/>
    </source>
</evidence>
<proteinExistence type="predicted"/>
<protein>
    <submittedName>
        <fullName evidence="2">Putative membrane protein</fullName>
    </submittedName>
</protein>
<keyword evidence="1" id="KW-1133">Transmembrane helix</keyword>
<feature type="transmembrane region" description="Helical" evidence="1">
    <location>
        <begin position="48"/>
        <end position="68"/>
    </location>
</feature>
<feature type="transmembrane region" description="Helical" evidence="1">
    <location>
        <begin position="157"/>
        <end position="181"/>
    </location>
</feature>
<feature type="transmembrane region" description="Helical" evidence="1">
    <location>
        <begin position="74"/>
        <end position="96"/>
    </location>
</feature>
<evidence type="ECO:0000313" key="2">
    <source>
        <dbReference type="EMBL" id="TDX99624.1"/>
    </source>
</evidence>
<accession>A0A4V3H3K1</accession>
<evidence type="ECO:0000313" key="3">
    <source>
        <dbReference type="Proteomes" id="UP000294914"/>
    </source>
</evidence>
<keyword evidence="1" id="KW-0472">Membrane</keyword>
<sequence length="265" mass="28454">MSTSSSDESGNPEELPFVAPCRRLAPGAPLRWLSLGWQDLMGAPLPSLSYGSIVLLLSYLISLIAWYYGSVYLLLAMLSGFIFIGPVMAVGLYSISRQLQAGRQPVLGYCLREGRRHLGNLLVFAVILLVVVLIWARAASMVHVFFPVAGDPELADFALFLGVGTAVGTLFAAIVFCASAFSLPMLLDRRADTVTAVLTSINAVLRNKPAMLLWAGLIVAIVLLSFATGLLGLALGMPVIGHATWHAYQETIDASAWPRNEPPVV</sequence>
<comment type="caution">
    <text evidence="2">The sequence shown here is derived from an EMBL/GenBank/DDBJ whole genome shotgun (WGS) entry which is preliminary data.</text>
</comment>
<dbReference type="RefSeq" id="WP_134084847.1">
    <property type="nucleotide sequence ID" value="NZ_SOQX01000007.1"/>
</dbReference>
<dbReference type="Proteomes" id="UP000294914">
    <property type="component" value="Unassembled WGS sequence"/>
</dbReference>
<dbReference type="EMBL" id="SOQX01000007">
    <property type="protein sequence ID" value="TDX99624.1"/>
    <property type="molecule type" value="Genomic_DNA"/>
</dbReference>
<dbReference type="Pfam" id="PF09955">
    <property type="entry name" value="DUF2189"/>
    <property type="match status" value="1"/>
</dbReference>
<gene>
    <name evidence="2" type="ORF">EDC23_2409</name>
</gene>
<feature type="transmembrane region" description="Helical" evidence="1">
    <location>
        <begin position="117"/>
        <end position="137"/>
    </location>
</feature>
<feature type="transmembrane region" description="Helical" evidence="1">
    <location>
        <begin position="212"/>
        <end position="235"/>
    </location>
</feature>
<dbReference type="InterPro" id="IPR018692">
    <property type="entry name" value="DUF2189"/>
</dbReference>
<dbReference type="OrthoDB" id="5621705at2"/>